<accession>A0A8B8MR33</accession>
<dbReference type="SUPFAM" id="SSF82153">
    <property type="entry name" value="FAS1 domain"/>
    <property type="match status" value="1"/>
</dbReference>
<organism evidence="6 7">
    <name type="scientific">Rhodamnia argentea</name>
    <dbReference type="NCBI Taxonomy" id="178133"/>
    <lineage>
        <taxon>Eukaryota</taxon>
        <taxon>Viridiplantae</taxon>
        <taxon>Streptophyta</taxon>
        <taxon>Embryophyta</taxon>
        <taxon>Tracheophyta</taxon>
        <taxon>Spermatophyta</taxon>
        <taxon>Magnoliopsida</taxon>
        <taxon>eudicotyledons</taxon>
        <taxon>Gunneridae</taxon>
        <taxon>Pentapetalae</taxon>
        <taxon>rosids</taxon>
        <taxon>malvids</taxon>
        <taxon>Myrtales</taxon>
        <taxon>Myrtaceae</taxon>
        <taxon>Myrtoideae</taxon>
        <taxon>Myrteae</taxon>
        <taxon>Australasian group</taxon>
        <taxon>Rhodamnia</taxon>
    </lineage>
</organism>
<feature type="domain" description="FAS1" evidence="5">
    <location>
        <begin position="64"/>
        <end position="159"/>
    </location>
</feature>
<evidence type="ECO:0000256" key="1">
    <source>
        <dbReference type="ARBA" id="ARBA00007843"/>
    </source>
</evidence>
<dbReference type="Gene3D" id="2.30.180.10">
    <property type="entry name" value="FAS1 domain"/>
    <property type="match status" value="1"/>
</dbReference>
<dbReference type="GeneID" id="115726739"/>
<evidence type="ECO:0000256" key="4">
    <source>
        <dbReference type="SAM" id="SignalP"/>
    </source>
</evidence>
<sequence>MMALWFFILLQICALAESRPTGEVNRTDLHKAMADMRMKSYHGFVILLQMLNTYPDALHGSNITFLMPNDQQLSKASVSRKDLQDFILSHSIPVPLPMTNLVHFPNRTLLPTCLPNRMISITNNGRSGMFVNNARIVNPDVCLCSLIRCHGISDTLMLDASEYSPHHVANEESKRFNRRNQAKSAATVWPKRSTTVH</sequence>
<dbReference type="InterPro" id="IPR000782">
    <property type="entry name" value="FAS1_domain"/>
</dbReference>
<evidence type="ECO:0000313" key="6">
    <source>
        <dbReference type="Proteomes" id="UP000827889"/>
    </source>
</evidence>
<dbReference type="PANTHER" id="PTHR36069:SF4">
    <property type="entry name" value="FASCICLIN-LIKE ARABINOGALACTAN FAMILY PROTEIN"/>
    <property type="match status" value="1"/>
</dbReference>
<feature type="region of interest" description="Disordered" evidence="3">
    <location>
        <begin position="169"/>
        <end position="197"/>
    </location>
</feature>
<name>A0A8B8MR33_9MYRT</name>
<dbReference type="InterPro" id="IPR036378">
    <property type="entry name" value="FAS1_dom_sf"/>
</dbReference>
<proteinExistence type="inferred from homology"/>
<keyword evidence="4" id="KW-0732">Signal</keyword>
<dbReference type="OrthoDB" id="1934418at2759"/>
<evidence type="ECO:0000256" key="3">
    <source>
        <dbReference type="SAM" id="MobiDB-lite"/>
    </source>
</evidence>
<dbReference type="AlphaFoldDB" id="A0A8B8MR33"/>
<reference evidence="7" key="1">
    <citation type="submission" date="2025-08" db="UniProtKB">
        <authorList>
            <consortium name="RefSeq"/>
        </authorList>
    </citation>
    <scope>IDENTIFICATION</scope>
    <source>
        <tissue evidence="7">Leaf</tissue>
    </source>
</reference>
<comment type="similarity">
    <text evidence="1">Belongs to the fasciclin-like AGP family.</text>
</comment>
<dbReference type="SMART" id="SM00554">
    <property type="entry name" value="FAS1"/>
    <property type="match status" value="1"/>
</dbReference>
<evidence type="ECO:0000313" key="7">
    <source>
        <dbReference type="RefSeq" id="XP_030512613.1"/>
    </source>
</evidence>
<feature type="chain" id="PRO_5034252877" evidence="4">
    <location>
        <begin position="19"/>
        <end position="197"/>
    </location>
</feature>
<keyword evidence="2" id="KW-0654">Proteoglycan</keyword>
<gene>
    <name evidence="7" type="primary">LOC115726739</name>
</gene>
<dbReference type="KEGG" id="rarg:115726739"/>
<feature type="signal peptide" evidence="4">
    <location>
        <begin position="1"/>
        <end position="18"/>
    </location>
</feature>
<dbReference type="PANTHER" id="PTHR36069">
    <property type="entry name" value="EXPRESSED PROTEIN-RELATED"/>
    <property type="match status" value="1"/>
</dbReference>
<evidence type="ECO:0000256" key="2">
    <source>
        <dbReference type="ARBA" id="ARBA00022974"/>
    </source>
</evidence>
<dbReference type="InterPro" id="IPR053339">
    <property type="entry name" value="FAS1_domain_protein"/>
</dbReference>
<dbReference type="RefSeq" id="XP_030512613.1">
    <property type="nucleotide sequence ID" value="XM_030656753.2"/>
</dbReference>
<dbReference type="Proteomes" id="UP000827889">
    <property type="component" value="Chromosome 7"/>
</dbReference>
<protein>
    <submittedName>
        <fullName evidence="7">Fasciclin-like arabinogalactan protein 19</fullName>
    </submittedName>
</protein>
<keyword evidence="6" id="KW-1185">Reference proteome</keyword>
<keyword evidence="2" id="KW-0325">Glycoprotein</keyword>
<evidence type="ECO:0000259" key="5">
    <source>
        <dbReference type="SMART" id="SM00554"/>
    </source>
</evidence>
<dbReference type="Pfam" id="PF02469">
    <property type="entry name" value="Fasciclin"/>
    <property type="match status" value="1"/>
</dbReference>